<keyword evidence="8" id="KW-0902">Two-component regulatory system</keyword>
<dbReference type="GO" id="GO:0016020">
    <property type="term" value="C:membrane"/>
    <property type="evidence" value="ECO:0007669"/>
    <property type="project" value="InterPro"/>
</dbReference>
<dbReference type="Proteomes" id="UP000614996">
    <property type="component" value="Unassembled WGS sequence"/>
</dbReference>
<evidence type="ECO:0000256" key="3">
    <source>
        <dbReference type="ARBA" id="ARBA00022553"/>
    </source>
</evidence>
<dbReference type="Gene3D" id="3.30.565.10">
    <property type="entry name" value="Histidine kinase-like ATPase, C-terminal domain"/>
    <property type="match status" value="1"/>
</dbReference>
<evidence type="ECO:0000256" key="7">
    <source>
        <dbReference type="ARBA" id="ARBA00022840"/>
    </source>
</evidence>
<dbReference type="CDD" id="cd16917">
    <property type="entry name" value="HATPase_UhpB-NarQ-NarX-like"/>
    <property type="match status" value="1"/>
</dbReference>
<dbReference type="EMBL" id="BOPO01000128">
    <property type="protein sequence ID" value="GIL30962.1"/>
    <property type="molecule type" value="Genomic_DNA"/>
</dbReference>
<keyword evidence="9" id="KW-0472">Membrane</keyword>
<keyword evidence="9" id="KW-1133">Transmembrane helix</keyword>
<dbReference type="InterPro" id="IPR011712">
    <property type="entry name" value="Sig_transdc_His_kin_sub3_dim/P"/>
</dbReference>
<name>A0A8J4AKE3_9ACTN</name>
<evidence type="ECO:0000256" key="9">
    <source>
        <dbReference type="SAM" id="Phobius"/>
    </source>
</evidence>
<feature type="transmembrane region" description="Helical" evidence="9">
    <location>
        <begin position="109"/>
        <end position="128"/>
    </location>
</feature>
<keyword evidence="9" id="KW-0812">Transmembrane</keyword>
<sequence length="389" mass="41305">MPPSPTVTTESPSSRKRWESRGRSALLVLASFAGGLGLLFLVLEQRPGGGWRALDITVGALASLALLLRRRAPVAVGLTLAVLAAFCATAGIANYVALFAVARTRRIELAFAVAFADVVGALGFWLIYPANSELSLTVVVNTAIALAVVAWGALQQKQQDLVAVYRDRAARIERERELRAEQIQLAERARIARDMHDSVAHYMSLIALYAGGLEVAGADGKDVGPTATTIRTTATKALDELRTVIGVLRDGTLAVPQQTRHERTVQGLVDEARQAGQLVVAHLDDEALRAANPATEEAYRLVQEGLTNARKHAAGSLVTVRVRRDGPNLLVTVTNPVDRSAPALPGSGAGLVGLAERLTALGGAVEHEIIGHGDGGAAEFRMHGRVPYR</sequence>
<comment type="catalytic activity">
    <reaction evidence="1">
        <text>ATP + protein L-histidine = ADP + protein N-phospho-L-histidine.</text>
        <dbReference type="EC" id="2.7.13.3"/>
    </reaction>
</comment>
<feature type="transmembrane region" description="Helical" evidence="9">
    <location>
        <begin position="74"/>
        <end position="97"/>
    </location>
</feature>
<evidence type="ECO:0000313" key="12">
    <source>
        <dbReference type="Proteomes" id="UP000614996"/>
    </source>
</evidence>
<comment type="caution">
    <text evidence="11">The sequence shown here is derived from an EMBL/GenBank/DDBJ whole genome shotgun (WGS) entry which is preliminary data.</text>
</comment>
<dbReference type="GO" id="GO:0046983">
    <property type="term" value="F:protein dimerization activity"/>
    <property type="evidence" value="ECO:0007669"/>
    <property type="project" value="InterPro"/>
</dbReference>
<feature type="transmembrane region" description="Helical" evidence="9">
    <location>
        <begin position="24"/>
        <end position="43"/>
    </location>
</feature>
<feature type="transmembrane region" description="Helical" evidence="9">
    <location>
        <begin position="134"/>
        <end position="154"/>
    </location>
</feature>
<keyword evidence="6 11" id="KW-0418">Kinase</keyword>
<dbReference type="RefSeq" id="WP_207128545.1">
    <property type="nucleotide sequence ID" value="NZ_BOPO01000128.1"/>
</dbReference>
<keyword evidence="4" id="KW-0808">Transferase</keyword>
<feature type="domain" description="Signal transduction histidine kinase subgroup 3 dimerisation and phosphoacceptor" evidence="10">
    <location>
        <begin position="187"/>
        <end position="252"/>
    </location>
</feature>
<gene>
    <name evidence="11" type="ORF">NUM_62160</name>
</gene>
<evidence type="ECO:0000256" key="2">
    <source>
        <dbReference type="ARBA" id="ARBA00012438"/>
    </source>
</evidence>
<dbReference type="InterPro" id="IPR036890">
    <property type="entry name" value="HATPase_C_sf"/>
</dbReference>
<evidence type="ECO:0000313" key="11">
    <source>
        <dbReference type="EMBL" id="GIL30962.1"/>
    </source>
</evidence>
<dbReference type="GO" id="GO:0000155">
    <property type="term" value="F:phosphorelay sensor kinase activity"/>
    <property type="evidence" value="ECO:0007669"/>
    <property type="project" value="InterPro"/>
</dbReference>
<dbReference type="EC" id="2.7.13.3" evidence="2"/>
<evidence type="ECO:0000259" key="10">
    <source>
        <dbReference type="Pfam" id="PF07730"/>
    </source>
</evidence>
<keyword evidence="7" id="KW-0067">ATP-binding</keyword>
<protein>
    <recommendedName>
        <fullName evidence="2">histidine kinase</fullName>
        <ecNumber evidence="2">2.7.13.3</ecNumber>
    </recommendedName>
</protein>
<keyword evidence="3" id="KW-0597">Phosphoprotein</keyword>
<dbReference type="InterPro" id="IPR050482">
    <property type="entry name" value="Sensor_HK_TwoCompSys"/>
</dbReference>
<dbReference type="AlphaFoldDB" id="A0A8J4AKE3"/>
<evidence type="ECO:0000256" key="6">
    <source>
        <dbReference type="ARBA" id="ARBA00022777"/>
    </source>
</evidence>
<proteinExistence type="predicted"/>
<dbReference type="PANTHER" id="PTHR24421:SF10">
    <property type="entry name" value="NITRATE_NITRITE SENSOR PROTEIN NARQ"/>
    <property type="match status" value="1"/>
</dbReference>
<evidence type="ECO:0000256" key="4">
    <source>
        <dbReference type="ARBA" id="ARBA00022679"/>
    </source>
</evidence>
<dbReference type="Gene3D" id="1.20.5.1930">
    <property type="match status" value="1"/>
</dbReference>
<keyword evidence="12" id="KW-1185">Reference proteome</keyword>
<dbReference type="SUPFAM" id="SSF55874">
    <property type="entry name" value="ATPase domain of HSP90 chaperone/DNA topoisomerase II/histidine kinase"/>
    <property type="match status" value="1"/>
</dbReference>
<keyword evidence="5" id="KW-0547">Nucleotide-binding</keyword>
<evidence type="ECO:0000256" key="1">
    <source>
        <dbReference type="ARBA" id="ARBA00000085"/>
    </source>
</evidence>
<evidence type="ECO:0000256" key="8">
    <source>
        <dbReference type="ARBA" id="ARBA00023012"/>
    </source>
</evidence>
<reference evidence="12" key="1">
    <citation type="journal article" date="2021" name="Int. J. Syst. Evol. Microbiol.">
        <title>Actinocatenispora comari sp. nov., an endophytic actinomycete isolated from aerial parts of Comarum salesowianum.</title>
        <authorList>
            <person name="Oyunbileg N."/>
            <person name="Iizaka Y."/>
            <person name="Hamada M."/>
            <person name="Davaapurev B.O."/>
            <person name="Fukumoto A."/>
            <person name="Tsetseg B."/>
            <person name="Kato F."/>
            <person name="Tamura T."/>
            <person name="Batkhuu J."/>
            <person name="Anzai Y."/>
        </authorList>
    </citation>
    <scope>NUCLEOTIDE SEQUENCE [LARGE SCALE GENOMIC DNA]</scope>
    <source>
        <strain evidence="12">NUM-2625</strain>
    </source>
</reference>
<evidence type="ECO:0000256" key="5">
    <source>
        <dbReference type="ARBA" id="ARBA00022741"/>
    </source>
</evidence>
<dbReference type="Pfam" id="PF07730">
    <property type="entry name" value="HisKA_3"/>
    <property type="match status" value="1"/>
</dbReference>
<accession>A0A8J4AKE3</accession>
<dbReference type="GO" id="GO:0005524">
    <property type="term" value="F:ATP binding"/>
    <property type="evidence" value="ECO:0007669"/>
    <property type="project" value="UniProtKB-KW"/>
</dbReference>
<dbReference type="PANTHER" id="PTHR24421">
    <property type="entry name" value="NITRATE/NITRITE SENSOR PROTEIN NARX-RELATED"/>
    <property type="match status" value="1"/>
</dbReference>
<organism evidence="11 12">
    <name type="scientific">Actinocatenispora comari</name>
    <dbReference type="NCBI Taxonomy" id="2807577"/>
    <lineage>
        <taxon>Bacteria</taxon>
        <taxon>Bacillati</taxon>
        <taxon>Actinomycetota</taxon>
        <taxon>Actinomycetes</taxon>
        <taxon>Micromonosporales</taxon>
        <taxon>Micromonosporaceae</taxon>
        <taxon>Actinocatenispora</taxon>
    </lineage>
</organism>